<keyword evidence="1" id="KW-0812">Transmembrane</keyword>
<evidence type="ECO:0000313" key="3">
    <source>
        <dbReference type="Proteomes" id="UP000253868"/>
    </source>
</evidence>
<name>A0A345HI99_9ACTN</name>
<dbReference type="AlphaFoldDB" id="A0A345HI99"/>
<feature type="transmembrane region" description="Helical" evidence="1">
    <location>
        <begin position="139"/>
        <end position="160"/>
    </location>
</feature>
<keyword evidence="1" id="KW-0472">Membrane</keyword>
<evidence type="ECO:0000313" key="2">
    <source>
        <dbReference type="EMBL" id="AXG76423.1"/>
    </source>
</evidence>
<dbReference type="EMBL" id="CP031194">
    <property type="protein sequence ID" value="AXG76423.1"/>
    <property type="molecule type" value="Genomic_DNA"/>
</dbReference>
<dbReference type="Proteomes" id="UP000253868">
    <property type="component" value="Chromosome"/>
</dbReference>
<feature type="transmembrane region" description="Helical" evidence="1">
    <location>
        <begin position="116"/>
        <end position="133"/>
    </location>
</feature>
<dbReference type="KEGG" id="spad:DVK44_00595"/>
<keyword evidence="1" id="KW-1133">Transmembrane helix</keyword>
<dbReference type="RefSeq" id="WP_114657650.1">
    <property type="nucleotide sequence ID" value="NZ_CP031194.1"/>
</dbReference>
<sequence length="261" mass="27423">MTLAAGEALRAVEVLAATGMLITSAEFLGRPALLGRTSLASWDILRLRHRRGPRRDRLLAHPGILAVLAGRAAASAALIPWPLPAPAHALALGTVVLTSITLQSRGPYGGEGSDQVLLLVFTALALAALHPHATTMRLTLYFLALQSALAYFTSGIYKVASPPWRSGSALSGVLGTRCFGNRRLAALATAHTAATAWTSRGVGVFEAAFPLVLLTPPAALPFFLACGVLFHLTCAVAMGLNVFLWAFTASYPALAFMVLSR</sequence>
<feature type="transmembrane region" description="Helical" evidence="1">
    <location>
        <begin position="58"/>
        <end position="79"/>
    </location>
</feature>
<keyword evidence="3" id="KW-1185">Reference proteome</keyword>
<proteinExistence type="predicted"/>
<evidence type="ECO:0000256" key="1">
    <source>
        <dbReference type="SAM" id="Phobius"/>
    </source>
</evidence>
<protein>
    <recommendedName>
        <fullName evidence="4">HTTM domain-containing protein</fullName>
    </recommendedName>
</protein>
<gene>
    <name evidence="2" type="ORF">DVK44_00595</name>
</gene>
<reference evidence="3" key="1">
    <citation type="submission" date="2018-07" db="EMBL/GenBank/DDBJ databases">
        <authorList>
            <person name="Zhao J."/>
        </authorList>
    </citation>
    <scope>NUCLEOTIDE SEQUENCE [LARGE SCALE GENOMIC DNA]</scope>
    <source>
        <strain evidence="3">GSSD-12</strain>
    </source>
</reference>
<dbReference type="OrthoDB" id="5422338at2"/>
<feature type="transmembrane region" description="Helical" evidence="1">
    <location>
        <begin position="207"/>
        <end position="230"/>
    </location>
</feature>
<feature type="transmembrane region" description="Helical" evidence="1">
    <location>
        <begin position="242"/>
        <end position="259"/>
    </location>
</feature>
<organism evidence="2 3">
    <name type="scientific">Streptomyces paludis</name>
    <dbReference type="NCBI Taxonomy" id="2282738"/>
    <lineage>
        <taxon>Bacteria</taxon>
        <taxon>Bacillati</taxon>
        <taxon>Actinomycetota</taxon>
        <taxon>Actinomycetes</taxon>
        <taxon>Kitasatosporales</taxon>
        <taxon>Streptomycetaceae</taxon>
        <taxon>Streptomyces</taxon>
    </lineage>
</organism>
<evidence type="ECO:0008006" key="4">
    <source>
        <dbReference type="Google" id="ProtNLM"/>
    </source>
</evidence>
<accession>A0A345HI99</accession>